<dbReference type="Gene3D" id="3.30.450.180">
    <property type="match status" value="1"/>
</dbReference>
<name>A0ABY8XEK1_9PSEU</name>
<dbReference type="EMBL" id="CP127173">
    <property type="protein sequence ID" value="WIV54039.1"/>
    <property type="molecule type" value="Genomic_DNA"/>
</dbReference>
<gene>
    <name evidence="1" type="ORF">QP939_34935</name>
</gene>
<protein>
    <submittedName>
        <fullName evidence="1">Uncharacterized protein</fullName>
    </submittedName>
</protein>
<organism evidence="1 2">
    <name type="scientific">Amycolatopsis nalaikhensis</name>
    <dbReference type="NCBI Taxonomy" id="715472"/>
    <lineage>
        <taxon>Bacteria</taxon>
        <taxon>Bacillati</taxon>
        <taxon>Actinomycetota</taxon>
        <taxon>Actinomycetes</taxon>
        <taxon>Pseudonocardiales</taxon>
        <taxon>Pseudonocardiaceae</taxon>
        <taxon>Amycolatopsis</taxon>
    </lineage>
</organism>
<sequence>MREIGGGCALRSRRSLHVGNLSVRTTTMLLEENPRIRVVVYQPADRTTEERLEELASRIARGAIDGPAKVRRLRPAT</sequence>
<evidence type="ECO:0000313" key="2">
    <source>
        <dbReference type="Proteomes" id="UP001227101"/>
    </source>
</evidence>
<reference evidence="1 2" key="1">
    <citation type="submission" date="2023-06" db="EMBL/GenBank/DDBJ databases">
        <authorList>
            <person name="Oyuntsetseg B."/>
            <person name="Kim S.B."/>
        </authorList>
    </citation>
    <scope>NUCLEOTIDE SEQUENCE [LARGE SCALE GENOMIC DNA]</scope>
    <source>
        <strain evidence="1 2">2-2</strain>
    </source>
</reference>
<dbReference type="Proteomes" id="UP001227101">
    <property type="component" value="Chromosome"/>
</dbReference>
<proteinExistence type="predicted"/>
<keyword evidence="2" id="KW-1185">Reference proteome</keyword>
<evidence type="ECO:0000313" key="1">
    <source>
        <dbReference type="EMBL" id="WIV54039.1"/>
    </source>
</evidence>
<accession>A0ABY8XEK1</accession>
<dbReference type="RefSeq" id="WP_285450585.1">
    <property type="nucleotide sequence ID" value="NZ_CP127173.1"/>
</dbReference>